<gene>
    <name evidence="1" type="ORF">ANN_23580</name>
</gene>
<proteinExistence type="predicted"/>
<name>A0ABQ8SMY1_PERAM</name>
<dbReference type="Proteomes" id="UP001148838">
    <property type="component" value="Unassembled WGS sequence"/>
</dbReference>
<organism evidence="1 2">
    <name type="scientific">Periplaneta americana</name>
    <name type="common">American cockroach</name>
    <name type="synonym">Blatta americana</name>
    <dbReference type="NCBI Taxonomy" id="6978"/>
    <lineage>
        <taxon>Eukaryota</taxon>
        <taxon>Metazoa</taxon>
        <taxon>Ecdysozoa</taxon>
        <taxon>Arthropoda</taxon>
        <taxon>Hexapoda</taxon>
        <taxon>Insecta</taxon>
        <taxon>Pterygota</taxon>
        <taxon>Neoptera</taxon>
        <taxon>Polyneoptera</taxon>
        <taxon>Dictyoptera</taxon>
        <taxon>Blattodea</taxon>
        <taxon>Blattoidea</taxon>
        <taxon>Blattidae</taxon>
        <taxon>Blattinae</taxon>
        <taxon>Periplaneta</taxon>
    </lineage>
</organism>
<protein>
    <submittedName>
        <fullName evidence="1">Uncharacterized protein</fullName>
    </submittedName>
</protein>
<comment type="caution">
    <text evidence="1">The sequence shown here is derived from an EMBL/GenBank/DDBJ whole genome shotgun (WGS) entry which is preliminary data.</text>
</comment>
<evidence type="ECO:0000313" key="2">
    <source>
        <dbReference type="Proteomes" id="UP001148838"/>
    </source>
</evidence>
<reference evidence="1 2" key="1">
    <citation type="journal article" date="2022" name="Allergy">
        <title>Genome assembly and annotation of Periplaneta americana reveal a comprehensive cockroach allergen profile.</title>
        <authorList>
            <person name="Wang L."/>
            <person name="Xiong Q."/>
            <person name="Saelim N."/>
            <person name="Wang L."/>
            <person name="Nong W."/>
            <person name="Wan A.T."/>
            <person name="Shi M."/>
            <person name="Liu X."/>
            <person name="Cao Q."/>
            <person name="Hui J.H.L."/>
            <person name="Sookrung N."/>
            <person name="Leung T.F."/>
            <person name="Tungtrongchitr A."/>
            <person name="Tsui S.K.W."/>
        </authorList>
    </citation>
    <scope>NUCLEOTIDE SEQUENCE [LARGE SCALE GENOMIC DNA]</scope>
    <source>
        <strain evidence="1">PWHHKU_190912</strain>
    </source>
</reference>
<keyword evidence="2" id="KW-1185">Reference proteome</keyword>
<evidence type="ECO:0000313" key="1">
    <source>
        <dbReference type="EMBL" id="KAJ4435007.1"/>
    </source>
</evidence>
<accession>A0ABQ8SMY1</accession>
<sequence length="86" mass="9604">MPSTWARFEPATSITEGQCYTDYTTQADTRIDRGFGHLKSLVYETPIVSKEELVARVFAAADTLQHMPGVFECVRHGHAVAEFVLT</sequence>
<dbReference type="EMBL" id="JAJSOF020000025">
    <property type="protein sequence ID" value="KAJ4435007.1"/>
    <property type="molecule type" value="Genomic_DNA"/>
</dbReference>